<reference evidence="2 3" key="1">
    <citation type="journal article" date="2018" name="Nat. Ecol. Evol.">
        <title>Pezizomycetes genomes reveal the molecular basis of ectomycorrhizal truffle lifestyle.</title>
        <authorList>
            <person name="Murat C."/>
            <person name="Payen T."/>
            <person name="Noel B."/>
            <person name="Kuo A."/>
            <person name="Morin E."/>
            <person name="Chen J."/>
            <person name="Kohler A."/>
            <person name="Krizsan K."/>
            <person name="Balestrini R."/>
            <person name="Da Silva C."/>
            <person name="Montanini B."/>
            <person name="Hainaut M."/>
            <person name="Levati E."/>
            <person name="Barry K.W."/>
            <person name="Belfiori B."/>
            <person name="Cichocki N."/>
            <person name="Clum A."/>
            <person name="Dockter R.B."/>
            <person name="Fauchery L."/>
            <person name="Guy J."/>
            <person name="Iotti M."/>
            <person name="Le Tacon F."/>
            <person name="Lindquist E.A."/>
            <person name="Lipzen A."/>
            <person name="Malagnac F."/>
            <person name="Mello A."/>
            <person name="Molinier V."/>
            <person name="Miyauchi S."/>
            <person name="Poulain J."/>
            <person name="Riccioni C."/>
            <person name="Rubini A."/>
            <person name="Sitrit Y."/>
            <person name="Splivallo R."/>
            <person name="Traeger S."/>
            <person name="Wang M."/>
            <person name="Zifcakova L."/>
            <person name="Wipf D."/>
            <person name="Zambonelli A."/>
            <person name="Paolocci F."/>
            <person name="Nowrousian M."/>
            <person name="Ottonello S."/>
            <person name="Baldrian P."/>
            <person name="Spatafora J.W."/>
            <person name="Henrissat B."/>
            <person name="Nagy L.G."/>
            <person name="Aury J.M."/>
            <person name="Wincker P."/>
            <person name="Grigoriev I.V."/>
            <person name="Bonfante P."/>
            <person name="Martin F.M."/>
        </authorList>
    </citation>
    <scope>NUCLEOTIDE SEQUENCE [LARGE SCALE GENOMIC DNA]</scope>
    <source>
        <strain evidence="2 3">120613-1</strain>
    </source>
</reference>
<accession>A0A3N4J825</accession>
<dbReference type="Proteomes" id="UP000276215">
    <property type="component" value="Unassembled WGS sequence"/>
</dbReference>
<keyword evidence="1" id="KW-0812">Transmembrane</keyword>
<dbReference type="EMBL" id="ML120437">
    <property type="protein sequence ID" value="RPA94433.1"/>
    <property type="molecule type" value="Genomic_DNA"/>
</dbReference>
<evidence type="ECO:0000313" key="3">
    <source>
        <dbReference type="Proteomes" id="UP000276215"/>
    </source>
</evidence>
<keyword evidence="1" id="KW-0472">Membrane</keyword>
<name>A0A3N4J825_9PEZI</name>
<sequence>MIPTTLISFTVFFLLSTFIYLPVLYFFFLFFCLWSFLVCWFVGYYIVEFLNPNTVFCFFVLGLFPTSTVIV</sequence>
<protein>
    <submittedName>
        <fullName evidence="2">Uncharacterized protein</fullName>
    </submittedName>
</protein>
<keyword evidence="3" id="KW-1185">Reference proteome</keyword>
<evidence type="ECO:0000313" key="2">
    <source>
        <dbReference type="EMBL" id="RPA94433.1"/>
    </source>
</evidence>
<organism evidence="2 3">
    <name type="scientific">Choiromyces venosus 120613-1</name>
    <dbReference type="NCBI Taxonomy" id="1336337"/>
    <lineage>
        <taxon>Eukaryota</taxon>
        <taxon>Fungi</taxon>
        <taxon>Dikarya</taxon>
        <taxon>Ascomycota</taxon>
        <taxon>Pezizomycotina</taxon>
        <taxon>Pezizomycetes</taxon>
        <taxon>Pezizales</taxon>
        <taxon>Tuberaceae</taxon>
        <taxon>Choiromyces</taxon>
    </lineage>
</organism>
<dbReference type="AlphaFoldDB" id="A0A3N4J825"/>
<feature type="transmembrane region" description="Helical" evidence="1">
    <location>
        <begin position="6"/>
        <end position="23"/>
    </location>
</feature>
<evidence type="ECO:0000256" key="1">
    <source>
        <dbReference type="SAM" id="Phobius"/>
    </source>
</evidence>
<keyword evidence="1" id="KW-1133">Transmembrane helix</keyword>
<proteinExistence type="predicted"/>
<gene>
    <name evidence="2" type="ORF">L873DRAFT_1434786</name>
</gene>